<keyword evidence="11" id="KW-0408">Iron</keyword>
<evidence type="ECO:0000256" key="5">
    <source>
        <dbReference type="ARBA" id="ARBA00016895"/>
    </source>
</evidence>
<dbReference type="AlphaFoldDB" id="A0A412PIV2"/>
<comment type="catalytic activity">
    <reaction evidence="16">
        <text>epoxyqueuosine(34) in tRNA + AH2 = queuosine(34) in tRNA + A + H2O</text>
        <dbReference type="Rhea" id="RHEA:32159"/>
        <dbReference type="Rhea" id="RHEA-COMP:18571"/>
        <dbReference type="Rhea" id="RHEA-COMP:18582"/>
        <dbReference type="ChEBI" id="CHEBI:13193"/>
        <dbReference type="ChEBI" id="CHEBI:15377"/>
        <dbReference type="ChEBI" id="CHEBI:17499"/>
        <dbReference type="ChEBI" id="CHEBI:194431"/>
        <dbReference type="ChEBI" id="CHEBI:194443"/>
        <dbReference type="EC" id="1.17.99.6"/>
    </reaction>
</comment>
<dbReference type="EC" id="1.17.99.6" evidence="4"/>
<evidence type="ECO:0000256" key="6">
    <source>
        <dbReference type="ARBA" id="ARBA00022485"/>
    </source>
</evidence>
<dbReference type="EMBL" id="QRWX01000001">
    <property type="protein sequence ID" value="RGT58106.1"/>
    <property type="molecule type" value="Genomic_DNA"/>
</dbReference>
<gene>
    <name evidence="17" type="ORF">DWX20_03430</name>
</gene>
<evidence type="ECO:0000256" key="2">
    <source>
        <dbReference type="ARBA" id="ARBA00004691"/>
    </source>
</evidence>
<organism evidence="17 18">
    <name type="scientific">Solobacterium moorei</name>
    <dbReference type="NCBI Taxonomy" id="102148"/>
    <lineage>
        <taxon>Bacteria</taxon>
        <taxon>Bacillati</taxon>
        <taxon>Bacillota</taxon>
        <taxon>Erysipelotrichia</taxon>
        <taxon>Erysipelotrichales</taxon>
        <taxon>Erysipelotrichaceae</taxon>
        <taxon>Solobacterium</taxon>
    </lineage>
</organism>
<dbReference type="PANTHER" id="PTHR36701">
    <property type="entry name" value="EPOXYQUEUOSINE REDUCTASE QUEH"/>
    <property type="match status" value="1"/>
</dbReference>
<dbReference type="GO" id="GO:0051539">
    <property type="term" value="F:4 iron, 4 sulfur cluster binding"/>
    <property type="evidence" value="ECO:0007669"/>
    <property type="project" value="UniProtKB-KW"/>
</dbReference>
<keyword evidence="6" id="KW-0004">4Fe-4S</keyword>
<evidence type="ECO:0000256" key="16">
    <source>
        <dbReference type="ARBA" id="ARBA00047415"/>
    </source>
</evidence>
<reference evidence="17 18" key="1">
    <citation type="submission" date="2018-08" db="EMBL/GenBank/DDBJ databases">
        <title>A genome reference for cultivated species of the human gut microbiota.</title>
        <authorList>
            <person name="Zou Y."/>
            <person name="Xue W."/>
            <person name="Luo G."/>
        </authorList>
    </citation>
    <scope>NUCLEOTIDE SEQUENCE [LARGE SCALE GENOMIC DNA]</scope>
    <source>
        <strain evidence="17 18">AF18-46</strain>
    </source>
</reference>
<accession>A0A412PIV2</accession>
<evidence type="ECO:0000256" key="4">
    <source>
        <dbReference type="ARBA" id="ARBA00012622"/>
    </source>
</evidence>
<dbReference type="Pfam" id="PF02677">
    <property type="entry name" value="QueH"/>
    <property type="match status" value="1"/>
</dbReference>
<keyword evidence="7" id="KW-0819">tRNA processing</keyword>
<keyword evidence="13" id="KW-1015">Disulfide bond</keyword>
<proteinExistence type="inferred from homology"/>
<keyword evidence="9" id="KW-0671">Queuosine biosynthesis</keyword>
<name>A0A412PIV2_9FIRM</name>
<dbReference type="GO" id="GO:0052693">
    <property type="term" value="F:epoxyqueuosine reductase activity"/>
    <property type="evidence" value="ECO:0007669"/>
    <property type="project" value="UniProtKB-EC"/>
</dbReference>
<dbReference type="Proteomes" id="UP000284731">
    <property type="component" value="Unassembled WGS sequence"/>
</dbReference>
<protein>
    <recommendedName>
        <fullName evidence="5">Epoxyqueuosine reductase QueH</fullName>
        <ecNumber evidence="4">1.17.99.6</ecNumber>
    </recommendedName>
    <alternativeName>
        <fullName evidence="15">Queuosine biosynthesis protein QueH</fullName>
    </alternativeName>
</protein>
<keyword evidence="14" id="KW-0676">Redox-active center</keyword>
<comment type="pathway">
    <text evidence="2">tRNA modification; tRNA-queuosine biosynthesis.</text>
</comment>
<dbReference type="UniPathway" id="UPA00392"/>
<evidence type="ECO:0000313" key="18">
    <source>
        <dbReference type="Proteomes" id="UP000284731"/>
    </source>
</evidence>
<keyword evidence="8" id="KW-0479">Metal-binding</keyword>
<dbReference type="RefSeq" id="WP_118764483.1">
    <property type="nucleotide sequence ID" value="NZ_CABJCF010000001.1"/>
</dbReference>
<dbReference type="GO" id="GO:0008616">
    <property type="term" value="P:tRNA queuosine(34) biosynthetic process"/>
    <property type="evidence" value="ECO:0007669"/>
    <property type="project" value="UniProtKB-UniPathway"/>
</dbReference>
<evidence type="ECO:0000256" key="12">
    <source>
        <dbReference type="ARBA" id="ARBA00023014"/>
    </source>
</evidence>
<dbReference type="InterPro" id="IPR003828">
    <property type="entry name" value="QueH"/>
</dbReference>
<evidence type="ECO:0000256" key="10">
    <source>
        <dbReference type="ARBA" id="ARBA00023002"/>
    </source>
</evidence>
<evidence type="ECO:0000256" key="11">
    <source>
        <dbReference type="ARBA" id="ARBA00023004"/>
    </source>
</evidence>
<evidence type="ECO:0000256" key="15">
    <source>
        <dbReference type="ARBA" id="ARBA00031446"/>
    </source>
</evidence>
<evidence type="ECO:0000256" key="7">
    <source>
        <dbReference type="ARBA" id="ARBA00022694"/>
    </source>
</evidence>
<evidence type="ECO:0000256" key="1">
    <source>
        <dbReference type="ARBA" id="ARBA00002268"/>
    </source>
</evidence>
<sequence>MNEKEKEAYIAYLKNRKSSTKTNYYVESLKEMKNIKANTNEKPKLLLHACCIVCACWPLEFLHEVFDVTIMYNNSNIWPASEYDMRLSDMKRYLDERWHGEIKLVIEPYNYDAFDQKLLAKRKDDPEGWLRCFSCYTERMNAAFAYADENGYDYFTTVMTFSRQKDSQKLNEIGRSLQQKYSHTKYFYSDFKKGNGQQHSTVISDAYCLYRQDYCGCKYSYDSRKKDKCDS</sequence>
<evidence type="ECO:0000256" key="8">
    <source>
        <dbReference type="ARBA" id="ARBA00022723"/>
    </source>
</evidence>
<comment type="caution">
    <text evidence="17">The sequence shown here is derived from an EMBL/GenBank/DDBJ whole genome shotgun (WGS) entry which is preliminary data.</text>
</comment>
<comment type="similarity">
    <text evidence="3">Belongs to the QueH family.</text>
</comment>
<evidence type="ECO:0000256" key="3">
    <source>
        <dbReference type="ARBA" id="ARBA00008207"/>
    </source>
</evidence>
<dbReference type="GO" id="GO:0046872">
    <property type="term" value="F:metal ion binding"/>
    <property type="evidence" value="ECO:0007669"/>
    <property type="project" value="UniProtKB-KW"/>
</dbReference>
<keyword evidence="10" id="KW-0560">Oxidoreductase</keyword>
<dbReference type="PANTHER" id="PTHR36701:SF1">
    <property type="entry name" value="EPOXYQUEUOSINE REDUCTASE QUEH"/>
    <property type="match status" value="1"/>
</dbReference>
<evidence type="ECO:0000256" key="14">
    <source>
        <dbReference type="ARBA" id="ARBA00023284"/>
    </source>
</evidence>
<evidence type="ECO:0000256" key="9">
    <source>
        <dbReference type="ARBA" id="ARBA00022785"/>
    </source>
</evidence>
<evidence type="ECO:0000256" key="13">
    <source>
        <dbReference type="ARBA" id="ARBA00023157"/>
    </source>
</evidence>
<evidence type="ECO:0000313" key="17">
    <source>
        <dbReference type="EMBL" id="RGT58106.1"/>
    </source>
</evidence>
<keyword evidence="12" id="KW-0411">Iron-sulfur</keyword>
<comment type="function">
    <text evidence="1">Catalyzes the conversion of epoxyqueuosine (oQ) to queuosine (Q), which is a hypermodified base found in the wobble positions of tRNA(Asp), tRNA(Asn), tRNA(His) and tRNA(Tyr).</text>
</comment>